<dbReference type="GO" id="GO:0016282">
    <property type="term" value="C:eukaryotic 43S preinitiation complex"/>
    <property type="evidence" value="ECO:0007669"/>
    <property type="project" value="UniProtKB-UniRule"/>
</dbReference>
<evidence type="ECO:0000256" key="3">
    <source>
        <dbReference type="ARBA" id="ARBA00022917"/>
    </source>
</evidence>
<dbReference type="PROSITE" id="PS50250">
    <property type="entry name" value="PCI"/>
    <property type="match status" value="1"/>
</dbReference>
<keyword evidence="2 4" id="KW-0396">Initiation factor</keyword>
<keyword evidence="8" id="KW-1185">Reference proteome</keyword>
<dbReference type="InterPro" id="IPR000717">
    <property type="entry name" value="PCI_dom"/>
</dbReference>
<gene>
    <name evidence="4" type="primary">INT6</name>
    <name evidence="7" type="ORF">BCR36DRAFT_369560</name>
</gene>
<dbReference type="GO" id="GO:0033290">
    <property type="term" value="C:eukaryotic 48S preinitiation complex"/>
    <property type="evidence" value="ECO:0007669"/>
    <property type="project" value="UniProtKB-UniRule"/>
</dbReference>
<dbReference type="HAMAP" id="MF_03004">
    <property type="entry name" value="eIF3e"/>
    <property type="match status" value="1"/>
</dbReference>
<evidence type="ECO:0000313" key="8">
    <source>
        <dbReference type="Proteomes" id="UP000193719"/>
    </source>
</evidence>
<dbReference type="InterPro" id="IPR016650">
    <property type="entry name" value="eIF3e"/>
</dbReference>
<reference evidence="7 8" key="1">
    <citation type="submission" date="2016-08" db="EMBL/GenBank/DDBJ databases">
        <title>Genomes of anaerobic fungi encode conserved fungal cellulosomes for biomass hydrolysis.</title>
        <authorList>
            <consortium name="DOE Joint Genome Institute"/>
            <person name="Haitjema C.H."/>
            <person name="Gilmore S.P."/>
            <person name="Henske J.K."/>
            <person name="Solomon K.V."/>
            <person name="De Groot R."/>
            <person name="Kuo A."/>
            <person name="Mondo S.J."/>
            <person name="Salamov A.A."/>
            <person name="Labutti K."/>
            <person name="Zhao Z."/>
            <person name="Chiniquy J."/>
            <person name="Barry K."/>
            <person name="Brewer H.M."/>
            <person name="Purvine S.O."/>
            <person name="Wright A.T."/>
            <person name="Boxma B."/>
            <person name="Van Alen T."/>
            <person name="Hackstein J.H."/>
            <person name="Baker S.E."/>
            <person name="Grigoriev I.V."/>
            <person name="O'Malley M.A."/>
        </authorList>
    </citation>
    <scope>NUCLEOTIDE SEQUENCE [LARGE SCALE GENOMIC DNA]</scope>
    <source>
        <strain evidence="8">finn</strain>
    </source>
</reference>
<keyword evidence="1 4" id="KW-0963">Cytoplasm</keyword>
<keyword evidence="3 4" id="KW-0648">Protein biosynthesis</keyword>
<comment type="similarity">
    <text evidence="4 5">Belongs to the eIF-3 subunit E family.</text>
</comment>
<organism evidence="7 8">
    <name type="scientific">Piromyces finnis</name>
    <dbReference type="NCBI Taxonomy" id="1754191"/>
    <lineage>
        <taxon>Eukaryota</taxon>
        <taxon>Fungi</taxon>
        <taxon>Fungi incertae sedis</taxon>
        <taxon>Chytridiomycota</taxon>
        <taxon>Chytridiomycota incertae sedis</taxon>
        <taxon>Neocallimastigomycetes</taxon>
        <taxon>Neocallimastigales</taxon>
        <taxon>Neocallimastigaceae</taxon>
        <taxon>Piromyces</taxon>
    </lineage>
</organism>
<dbReference type="EMBL" id="MCFH01000016">
    <property type="protein sequence ID" value="ORX52185.1"/>
    <property type="molecule type" value="Genomic_DNA"/>
</dbReference>
<evidence type="ECO:0000256" key="2">
    <source>
        <dbReference type="ARBA" id="ARBA00022540"/>
    </source>
</evidence>
<protein>
    <recommendedName>
        <fullName evidence="4 5">Eukaryotic translation initiation factor 3 subunit E</fullName>
        <shortName evidence="4">eIF3e</shortName>
    </recommendedName>
</protein>
<evidence type="ECO:0000259" key="6">
    <source>
        <dbReference type="PROSITE" id="PS50250"/>
    </source>
</evidence>
<proteinExistence type="inferred from homology"/>
<comment type="subunit">
    <text evidence="4 5">Component of the eukaryotic translation initiation factor 3 (eIF-3) complex.</text>
</comment>
<dbReference type="SMART" id="SM01186">
    <property type="entry name" value="eIF3_N"/>
    <property type="match status" value="1"/>
</dbReference>
<dbReference type="GO" id="GO:0071540">
    <property type="term" value="C:eukaryotic translation initiation factor 3 complex, eIF3e"/>
    <property type="evidence" value="ECO:0007669"/>
    <property type="project" value="UniProtKB-UniRule"/>
</dbReference>
<dbReference type="Pfam" id="PF09440">
    <property type="entry name" value="eIF3_N"/>
    <property type="match status" value="1"/>
</dbReference>
<dbReference type="PANTHER" id="PTHR10317">
    <property type="entry name" value="EUKARYOTIC TRANSLATION INITIATION FACTOR 3 SUBUNIT E"/>
    <property type="match status" value="1"/>
</dbReference>
<comment type="function">
    <text evidence="4">Component of the eukaryotic translation initiation factor 3 (eIF-3) complex, which is involved in protein synthesis of a specialized repertoire of mRNAs and, together with other initiation factors, stimulates binding of mRNA and methionyl-tRNAi to the 40S ribosome. The eIF-3 complex specifically targets and initiates translation of a subset of mRNAs involved in cell proliferation.</text>
</comment>
<evidence type="ECO:0000256" key="4">
    <source>
        <dbReference type="HAMAP-Rule" id="MF_03004"/>
    </source>
</evidence>
<dbReference type="Pfam" id="PF01399">
    <property type="entry name" value="PCI"/>
    <property type="match status" value="1"/>
</dbReference>
<dbReference type="OrthoDB" id="417252at2759"/>
<dbReference type="CDD" id="cd21378">
    <property type="entry name" value="eIF3E"/>
    <property type="match status" value="1"/>
</dbReference>
<dbReference type="PIRSF" id="PIRSF016255">
    <property type="entry name" value="eIF3e_su6"/>
    <property type="match status" value="1"/>
</dbReference>
<accession>A0A1Y1VCX0</accession>
<feature type="domain" description="PCI" evidence="6">
    <location>
        <begin position="219"/>
        <end position="392"/>
    </location>
</feature>
<dbReference type="GO" id="GO:0003743">
    <property type="term" value="F:translation initiation factor activity"/>
    <property type="evidence" value="ECO:0007669"/>
    <property type="project" value="UniProtKB-UniRule"/>
</dbReference>
<evidence type="ECO:0000313" key="7">
    <source>
        <dbReference type="EMBL" id="ORX52185.1"/>
    </source>
</evidence>
<evidence type="ECO:0000256" key="5">
    <source>
        <dbReference type="PIRNR" id="PIRNR016255"/>
    </source>
</evidence>
<name>A0A1Y1VCX0_9FUNG</name>
<dbReference type="STRING" id="1754191.A0A1Y1VCX0"/>
<comment type="caution">
    <text evidence="7">The sequence shown here is derived from an EMBL/GenBank/DDBJ whole genome shotgun (WGS) entry which is preliminary data.</text>
</comment>
<evidence type="ECO:0000256" key="1">
    <source>
        <dbReference type="ARBA" id="ARBA00022490"/>
    </source>
</evidence>
<dbReference type="GO" id="GO:0001732">
    <property type="term" value="P:formation of cytoplasmic translation initiation complex"/>
    <property type="evidence" value="ECO:0007669"/>
    <property type="project" value="UniProtKB-UniRule"/>
</dbReference>
<dbReference type="InterPro" id="IPR019010">
    <property type="entry name" value="eIF3e_N"/>
</dbReference>
<sequence>MAQYDLTNKIGKYMDRHMIFPLLEFLSHHEIYPSDELVQAHYDLLAQTNMVDYANEIYCEIHPDEQCSPVYEERRNQVLARLEELRDESSDIMNIIQDPNVIQQLKQDKLQNIQFLKANYNFKPEMLQNLYEFAKFQYNCGNYSGAAEMLYHFRILSTDEKLNLQALWGKLASEILTTNWETALEDLNKLKEAIDQKTFPSHLQQLQQRTWLIHWSLFVFFNHPNGRNLIIDMFFQPQYFNTIQIACPWILRYLTAAVITSKKRKNNIDELVKVIQQESASYSDPITEFIECLYVKFDFNGAKDKLKECEDVLFNDFFLVATKEDFIEAGRLIIFETYCKIHQNIDINKMSEMLNLEKDSGEKWIANLIRSARLDAKIDIKFNKIIMGGQTTSTYQSILDNAYELMVRSSDIINTIDKPQSNQNKKKYNNNNNN</sequence>
<dbReference type="Proteomes" id="UP000193719">
    <property type="component" value="Unassembled WGS sequence"/>
</dbReference>
<dbReference type="AlphaFoldDB" id="A0A1Y1VCX0"/>
<dbReference type="SUPFAM" id="SSF46785">
    <property type="entry name" value="Winged helix' DNA-binding domain"/>
    <property type="match status" value="1"/>
</dbReference>
<dbReference type="InterPro" id="IPR036390">
    <property type="entry name" value="WH_DNA-bd_sf"/>
</dbReference>
<comment type="subcellular location">
    <subcellularLocation>
        <location evidence="4 5">Cytoplasm</location>
    </subcellularLocation>
</comment>
<reference evidence="7 8" key="2">
    <citation type="submission" date="2016-08" db="EMBL/GenBank/DDBJ databases">
        <title>Pervasive Adenine N6-methylation of Active Genes in Fungi.</title>
        <authorList>
            <consortium name="DOE Joint Genome Institute"/>
            <person name="Mondo S.J."/>
            <person name="Dannebaum R.O."/>
            <person name="Kuo R.C."/>
            <person name="Labutti K."/>
            <person name="Haridas S."/>
            <person name="Kuo A."/>
            <person name="Salamov A."/>
            <person name="Ahrendt S.R."/>
            <person name="Lipzen A."/>
            <person name="Sullivan W."/>
            <person name="Andreopoulos W.B."/>
            <person name="Clum A."/>
            <person name="Lindquist E."/>
            <person name="Daum C."/>
            <person name="Ramamoorthy G.K."/>
            <person name="Gryganskyi A."/>
            <person name="Culley D."/>
            <person name="Magnuson J.K."/>
            <person name="James T.Y."/>
            <person name="O'Malley M.A."/>
            <person name="Stajich J.E."/>
            <person name="Spatafora J.W."/>
            <person name="Visel A."/>
            <person name="Grigoriev I.V."/>
        </authorList>
    </citation>
    <scope>NUCLEOTIDE SEQUENCE [LARGE SCALE GENOMIC DNA]</scope>
    <source>
        <strain evidence="8">finn</strain>
    </source>
</reference>